<keyword evidence="7" id="KW-0175">Coiled coil</keyword>
<protein>
    <recommendedName>
        <fullName evidence="9">TraD/TraG TraM recognition site domain-containing protein</fullName>
    </recommendedName>
</protein>
<keyword evidence="11" id="KW-1185">Reference proteome</keyword>
<keyword evidence="5" id="KW-1133">Transmembrane helix</keyword>
<dbReference type="Gene3D" id="3.40.50.300">
    <property type="entry name" value="P-loop containing nucleotide triphosphate hydrolases"/>
    <property type="match status" value="1"/>
</dbReference>
<dbReference type="PANTHER" id="PTHR37937">
    <property type="entry name" value="CONJUGATIVE TRANSFER: DNA TRANSPORT"/>
    <property type="match status" value="1"/>
</dbReference>
<feature type="compositionally biased region" description="Basic and acidic residues" evidence="8">
    <location>
        <begin position="226"/>
        <end position="244"/>
    </location>
</feature>
<dbReference type="Pfam" id="PF12696">
    <property type="entry name" value="TraG-D_C"/>
    <property type="match status" value="1"/>
</dbReference>
<evidence type="ECO:0000256" key="1">
    <source>
        <dbReference type="ARBA" id="ARBA00004651"/>
    </source>
</evidence>
<dbReference type="GO" id="GO:0005886">
    <property type="term" value="C:plasma membrane"/>
    <property type="evidence" value="ECO:0007669"/>
    <property type="project" value="UniProtKB-SubCell"/>
</dbReference>
<dbReference type="AlphaFoldDB" id="A0A1Y0CGH0"/>
<reference evidence="10 11" key="1">
    <citation type="submission" date="2017-04" db="EMBL/GenBank/DDBJ databases">
        <title>Whole Genome Sequence of 1,4-Dioxane Degrading Bacterium Mycobacterium dioxanotrophicus PH-06.</title>
        <authorList>
            <person name="He Y."/>
        </authorList>
    </citation>
    <scope>NUCLEOTIDE SEQUENCE [LARGE SCALE GENOMIC DNA]</scope>
    <source>
        <strain evidence="10 11">PH-06</strain>
        <plasmid evidence="10 11">unnamed2</plasmid>
    </source>
</reference>
<evidence type="ECO:0000313" key="11">
    <source>
        <dbReference type="Proteomes" id="UP000195331"/>
    </source>
</evidence>
<feature type="coiled-coil region" evidence="7">
    <location>
        <begin position="298"/>
        <end position="341"/>
    </location>
</feature>
<keyword evidence="6" id="KW-0472">Membrane</keyword>
<dbReference type="InterPro" id="IPR032689">
    <property type="entry name" value="TraG-D_C"/>
</dbReference>
<evidence type="ECO:0000256" key="6">
    <source>
        <dbReference type="ARBA" id="ARBA00023136"/>
    </source>
</evidence>
<comment type="similarity">
    <text evidence="2">Belongs to the VirD4/TraG family.</text>
</comment>
<dbReference type="PANTHER" id="PTHR37937:SF1">
    <property type="entry name" value="CONJUGATIVE TRANSFER: DNA TRANSPORT"/>
    <property type="match status" value="1"/>
</dbReference>
<evidence type="ECO:0000256" key="8">
    <source>
        <dbReference type="SAM" id="MobiDB-lite"/>
    </source>
</evidence>
<feature type="region of interest" description="Disordered" evidence="8">
    <location>
        <begin position="226"/>
        <end position="290"/>
    </location>
</feature>
<dbReference type="OrthoDB" id="4658601at2"/>
<dbReference type="Pfam" id="PF02534">
    <property type="entry name" value="T4SS-DNA_transf"/>
    <property type="match status" value="1"/>
</dbReference>
<dbReference type="CDD" id="cd01127">
    <property type="entry name" value="TrwB_TraG_TraD_VirD4"/>
    <property type="match status" value="1"/>
</dbReference>
<feature type="domain" description="TraD/TraG TraM recognition site" evidence="9">
    <location>
        <begin position="476"/>
        <end position="586"/>
    </location>
</feature>
<dbReference type="InterPro" id="IPR003688">
    <property type="entry name" value="TraG/VirD4"/>
</dbReference>
<evidence type="ECO:0000256" key="3">
    <source>
        <dbReference type="ARBA" id="ARBA00022475"/>
    </source>
</evidence>
<proteinExistence type="inferred from homology"/>
<feature type="region of interest" description="Disordered" evidence="8">
    <location>
        <begin position="1"/>
        <end position="24"/>
    </location>
</feature>
<evidence type="ECO:0000313" key="10">
    <source>
        <dbReference type="EMBL" id="ART74350.1"/>
    </source>
</evidence>
<dbReference type="KEGG" id="mdx:BTO20_37665"/>
<sequence length="629" mass="69365">MSLNNHQPEGTKIVDKRPPTPYGGLYTDPTTGEEFAPATGPHLLVCAPTGAGKTSSILVPNAWTWPSSCVIVSSKDDALKQISERRVGPAYLIDLRQIETPDYGAHILRCRIDPTLLIETHDDALNMATWLHRTAGLSLGGRITSHDEPYWAYQIIPALAGLLFAASPQGNSQGIDWVMHAVENPFKPEGDAEAVAMPDVTEAELNYFLAQEVTKQKRADKSAKLEADAKKDAAEAEKNAKTDAKNLATETNSGDENRPAQTPEEDDTAPPAHAGSKELDDTVERDTQAAEVASERLAAALKHDIEIKKAELAEYKAKRAFEEAQAARESAERLAAALKEQRPPEEIRAERLAAGEDPHTVYSELPPSWWDVRQYYGRYPHSVIPTRIERVATLAGRQRDSVALGMSAALFPWVYESVRRQDLPVFDPMWLNDPTATLYILAEPEGGGVGAALPLVQAIVSMWRRKSSMDLLEHNLLLAIDELTNTLPLPTLDVLVSEARGLGINLLVAVQAAQQIAHRYDPIFMDTLLKIFPVALLMFGSAELELLDQASLFSGLTSRGSETFDQTNANRTMSHDEGPLMLPQELQPRKEYHGRLLFRGTAGFEVRLPSLDEFRFMYDNGTIEGLVRI</sequence>
<evidence type="ECO:0000256" key="5">
    <source>
        <dbReference type="ARBA" id="ARBA00022989"/>
    </source>
</evidence>
<dbReference type="InterPro" id="IPR027417">
    <property type="entry name" value="P-loop_NTPase"/>
</dbReference>
<feature type="compositionally biased region" description="Basic and acidic residues" evidence="8">
    <location>
        <begin position="275"/>
        <end position="288"/>
    </location>
</feature>
<dbReference type="InterPro" id="IPR051539">
    <property type="entry name" value="T4SS-coupling_protein"/>
</dbReference>
<keyword evidence="4" id="KW-0812">Transmembrane</keyword>
<gene>
    <name evidence="10" type="ORF">BTO20_37665</name>
</gene>
<evidence type="ECO:0000259" key="9">
    <source>
        <dbReference type="Pfam" id="PF12696"/>
    </source>
</evidence>
<dbReference type="Proteomes" id="UP000195331">
    <property type="component" value="Plasmid unnamed2"/>
</dbReference>
<keyword evidence="3" id="KW-1003">Cell membrane</keyword>
<dbReference type="EMBL" id="CP020811">
    <property type="protein sequence ID" value="ART74350.1"/>
    <property type="molecule type" value="Genomic_DNA"/>
</dbReference>
<comment type="subcellular location">
    <subcellularLocation>
        <location evidence="1">Cell membrane</location>
        <topology evidence="1">Multi-pass membrane protein</topology>
    </subcellularLocation>
</comment>
<dbReference type="SUPFAM" id="SSF52540">
    <property type="entry name" value="P-loop containing nucleoside triphosphate hydrolases"/>
    <property type="match status" value="1"/>
</dbReference>
<organism evidence="10 11">
    <name type="scientific">Mycobacterium dioxanotrophicus</name>
    <dbReference type="NCBI Taxonomy" id="482462"/>
    <lineage>
        <taxon>Bacteria</taxon>
        <taxon>Bacillati</taxon>
        <taxon>Actinomycetota</taxon>
        <taxon>Actinomycetes</taxon>
        <taxon>Mycobacteriales</taxon>
        <taxon>Mycobacteriaceae</taxon>
        <taxon>Mycobacterium</taxon>
    </lineage>
</organism>
<geneLocation type="plasmid" evidence="10 11">
    <name>unnamed2</name>
</geneLocation>
<accession>A0A1Y0CGH0</accession>
<evidence type="ECO:0000256" key="7">
    <source>
        <dbReference type="SAM" id="Coils"/>
    </source>
</evidence>
<evidence type="ECO:0000256" key="4">
    <source>
        <dbReference type="ARBA" id="ARBA00022692"/>
    </source>
</evidence>
<evidence type="ECO:0000256" key="2">
    <source>
        <dbReference type="ARBA" id="ARBA00008806"/>
    </source>
</evidence>
<keyword evidence="10" id="KW-0614">Plasmid</keyword>
<name>A0A1Y0CGH0_9MYCO</name>